<organism evidence="4 5">
    <name type="scientific">Fontibacter flavus</name>
    <dbReference type="NCBI Taxonomy" id="654838"/>
    <lineage>
        <taxon>Bacteria</taxon>
        <taxon>Pseudomonadati</taxon>
        <taxon>Bacteroidota</taxon>
        <taxon>Cytophagia</taxon>
        <taxon>Cytophagales</taxon>
        <taxon>Cyclobacteriaceae</taxon>
        <taxon>Fontibacter</taxon>
    </lineage>
</organism>
<evidence type="ECO:0000256" key="3">
    <source>
        <dbReference type="PROSITE-ProRule" id="PRU00339"/>
    </source>
</evidence>
<reference evidence="4 5" key="1">
    <citation type="submission" date="2024-09" db="EMBL/GenBank/DDBJ databases">
        <authorList>
            <person name="Sun Q."/>
            <person name="Mori K."/>
        </authorList>
    </citation>
    <scope>NUCLEOTIDE SEQUENCE [LARGE SCALE GENOMIC DNA]</scope>
    <source>
        <strain evidence="4 5">CCM 7650</strain>
    </source>
</reference>
<dbReference type="PANTHER" id="PTHR44943">
    <property type="entry name" value="CELLULOSE SYNTHASE OPERON PROTEIN C"/>
    <property type="match status" value="1"/>
</dbReference>
<comment type="caution">
    <text evidence="4">The sequence shown here is derived from an EMBL/GenBank/DDBJ whole genome shotgun (WGS) entry which is preliminary data.</text>
</comment>
<dbReference type="InterPro" id="IPR019734">
    <property type="entry name" value="TPR_rpt"/>
</dbReference>
<dbReference type="EMBL" id="JBHLWI010000029">
    <property type="protein sequence ID" value="MFC0263137.1"/>
    <property type="molecule type" value="Genomic_DNA"/>
</dbReference>
<dbReference type="SMART" id="SM00028">
    <property type="entry name" value="TPR"/>
    <property type="match status" value="3"/>
</dbReference>
<protein>
    <submittedName>
        <fullName evidence="4">Tetratricopeptide repeat protein</fullName>
    </submittedName>
</protein>
<evidence type="ECO:0000313" key="4">
    <source>
        <dbReference type="EMBL" id="MFC0263137.1"/>
    </source>
</evidence>
<dbReference type="Pfam" id="PF07719">
    <property type="entry name" value="TPR_2"/>
    <property type="match status" value="1"/>
</dbReference>
<dbReference type="Gene3D" id="1.25.40.10">
    <property type="entry name" value="Tetratricopeptide repeat domain"/>
    <property type="match status" value="2"/>
</dbReference>
<dbReference type="SUPFAM" id="SSF48452">
    <property type="entry name" value="TPR-like"/>
    <property type="match status" value="1"/>
</dbReference>
<dbReference type="PROSITE" id="PS50005">
    <property type="entry name" value="TPR"/>
    <property type="match status" value="2"/>
</dbReference>
<feature type="repeat" description="TPR" evidence="3">
    <location>
        <begin position="143"/>
        <end position="176"/>
    </location>
</feature>
<dbReference type="Proteomes" id="UP001589797">
    <property type="component" value="Unassembled WGS sequence"/>
</dbReference>
<proteinExistence type="predicted"/>
<sequence length="221" mass="25460">MEILIQNSVYSARLNKILFKPLKYVLMVFAILLAGQSMAQDNIINAFKQSYDLEKTGNFKTAADRLKAVYQADGYEINLRLGWLSYQGGQLKESIDYYKKAVNLKPYAIEPKLGLVLPLSMQGDWDKILEIYHKILQTDPQNSLVNYRVGLIYYNRGNYDKADPYIEKVVNLYPFDYDGLLLLAWNKLNLQKTREAKVLFQKVLMNNPGDESAMEGLKLIK</sequence>
<accession>A0ABV6FTD5</accession>
<dbReference type="RefSeq" id="WP_382387606.1">
    <property type="nucleotide sequence ID" value="NZ_JBHLWI010000029.1"/>
</dbReference>
<keyword evidence="5" id="KW-1185">Reference proteome</keyword>
<keyword evidence="2 3" id="KW-0802">TPR repeat</keyword>
<evidence type="ECO:0000256" key="1">
    <source>
        <dbReference type="ARBA" id="ARBA00022737"/>
    </source>
</evidence>
<dbReference type="InterPro" id="IPR011990">
    <property type="entry name" value="TPR-like_helical_dom_sf"/>
</dbReference>
<dbReference type="Pfam" id="PF13432">
    <property type="entry name" value="TPR_16"/>
    <property type="match status" value="1"/>
</dbReference>
<evidence type="ECO:0000256" key="2">
    <source>
        <dbReference type="ARBA" id="ARBA00022803"/>
    </source>
</evidence>
<dbReference type="InterPro" id="IPR013105">
    <property type="entry name" value="TPR_2"/>
</dbReference>
<keyword evidence="1" id="KW-0677">Repeat</keyword>
<dbReference type="Pfam" id="PF13174">
    <property type="entry name" value="TPR_6"/>
    <property type="match status" value="1"/>
</dbReference>
<feature type="repeat" description="TPR" evidence="3">
    <location>
        <begin position="75"/>
        <end position="108"/>
    </location>
</feature>
<dbReference type="PANTHER" id="PTHR44943:SF8">
    <property type="entry name" value="TPR REPEAT-CONTAINING PROTEIN MJ0263"/>
    <property type="match status" value="1"/>
</dbReference>
<gene>
    <name evidence="4" type="ORF">ACFFIP_10625</name>
</gene>
<dbReference type="InterPro" id="IPR051685">
    <property type="entry name" value="Ycf3/AcsC/BcsC/TPR_MFPF"/>
</dbReference>
<name>A0ABV6FTD5_9BACT</name>
<evidence type="ECO:0000313" key="5">
    <source>
        <dbReference type="Proteomes" id="UP001589797"/>
    </source>
</evidence>